<feature type="domain" description="HTH tetR-type" evidence="4">
    <location>
        <begin position="18"/>
        <end position="78"/>
    </location>
</feature>
<evidence type="ECO:0000259" key="4">
    <source>
        <dbReference type="PROSITE" id="PS50977"/>
    </source>
</evidence>
<evidence type="ECO:0000256" key="3">
    <source>
        <dbReference type="SAM" id="MobiDB-lite"/>
    </source>
</evidence>
<dbReference type="Proteomes" id="UP001202922">
    <property type="component" value="Unassembled WGS sequence"/>
</dbReference>
<dbReference type="PRINTS" id="PR00455">
    <property type="entry name" value="HTHTETR"/>
</dbReference>
<feature type="DNA-binding region" description="H-T-H motif" evidence="2">
    <location>
        <begin position="41"/>
        <end position="60"/>
    </location>
</feature>
<keyword evidence="1 2" id="KW-0238">DNA-binding</keyword>
<dbReference type="SUPFAM" id="SSF46689">
    <property type="entry name" value="Homeodomain-like"/>
    <property type="match status" value="1"/>
</dbReference>
<dbReference type="PANTHER" id="PTHR30055:SF226">
    <property type="entry name" value="HTH-TYPE TRANSCRIPTIONAL REGULATOR PKSA"/>
    <property type="match status" value="1"/>
</dbReference>
<evidence type="ECO:0000256" key="2">
    <source>
        <dbReference type="PROSITE-ProRule" id="PRU00335"/>
    </source>
</evidence>
<reference evidence="5 6" key="1">
    <citation type="submission" date="2022-03" db="EMBL/GenBank/DDBJ databases">
        <title>Sinomonas sp. isolated from a soil.</title>
        <authorList>
            <person name="Han J."/>
            <person name="Kim D.-U."/>
        </authorList>
    </citation>
    <scope>NUCLEOTIDE SEQUENCE [LARGE SCALE GENOMIC DNA]</scope>
    <source>
        <strain evidence="5 6">5-5</strain>
    </source>
</reference>
<gene>
    <name evidence="5" type="ORF">L0M17_04490</name>
</gene>
<comment type="caution">
    <text evidence="5">The sequence shown here is derived from an EMBL/GenBank/DDBJ whole genome shotgun (WGS) entry which is preliminary data.</text>
</comment>
<dbReference type="InterPro" id="IPR050109">
    <property type="entry name" value="HTH-type_TetR-like_transc_reg"/>
</dbReference>
<dbReference type="InterPro" id="IPR001647">
    <property type="entry name" value="HTH_TetR"/>
</dbReference>
<sequence length="270" mass="29558">MSEAPGPRGASGVHDERVRFRHDVAAAAVRLYAEQGYEATSTDQVASAVGLSRSTFFRQFRSKEDVVFADHDALLDEARAFLAEPHSDPWSAVCAAAELVFAHFAEQPELAQLRYEVVNREPSLRDKELVTTFRYERLFEGYLRAALPGAAPLDVVRFASTVIATHNYFLRGLMRGDADADAGRLRAELDGVRRLFGVLQGSDDAGGSRPREADDVGTSPPREADDVGTSLPREADDVVVLVFKRSVPASEVVRRVEAALDGPETQSRLT</sequence>
<dbReference type="PANTHER" id="PTHR30055">
    <property type="entry name" value="HTH-TYPE TRANSCRIPTIONAL REGULATOR RUTR"/>
    <property type="match status" value="1"/>
</dbReference>
<proteinExistence type="predicted"/>
<name>A0ABS9TXS8_9MICC</name>
<dbReference type="EMBL" id="JAKZBV010000001">
    <property type="protein sequence ID" value="MCH6469252.1"/>
    <property type="molecule type" value="Genomic_DNA"/>
</dbReference>
<accession>A0ABS9TXS8</accession>
<feature type="region of interest" description="Disordered" evidence="3">
    <location>
        <begin position="200"/>
        <end position="231"/>
    </location>
</feature>
<evidence type="ECO:0000313" key="5">
    <source>
        <dbReference type="EMBL" id="MCH6469252.1"/>
    </source>
</evidence>
<organism evidence="5 6">
    <name type="scientific">Sinomonas terrae</name>
    <dbReference type="NCBI Taxonomy" id="2908838"/>
    <lineage>
        <taxon>Bacteria</taxon>
        <taxon>Bacillati</taxon>
        <taxon>Actinomycetota</taxon>
        <taxon>Actinomycetes</taxon>
        <taxon>Micrococcales</taxon>
        <taxon>Micrococcaceae</taxon>
        <taxon>Sinomonas</taxon>
    </lineage>
</organism>
<evidence type="ECO:0000256" key="1">
    <source>
        <dbReference type="ARBA" id="ARBA00023125"/>
    </source>
</evidence>
<protein>
    <submittedName>
        <fullName evidence="5">TetR/AcrR family transcriptional regulator</fullName>
    </submittedName>
</protein>
<dbReference type="Pfam" id="PF00440">
    <property type="entry name" value="TetR_N"/>
    <property type="match status" value="1"/>
</dbReference>
<dbReference type="InterPro" id="IPR009057">
    <property type="entry name" value="Homeodomain-like_sf"/>
</dbReference>
<keyword evidence="6" id="KW-1185">Reference proteome</keyword>
<dbReference type="PROSITE" id="PS50977">
    <property type="entry name" value="HTH_TETR_2"/>
    <property type="match status" value="1"/>
</dbReference>
<dbReference type="RefSeq" id="WP_241051784.1">
    <property type="nucleotide sequence ID" value="NZ_JAKZBV010000001.1"/>
</dbReference>
<dbReference type="Gene3D" id="1.10.357.10">
    <property type="entry name" value="Tetracycline Repressor, domain 2"/>
    <property type="match status" value="1"/>
</dbReference>
<evidence type="ECO:0000313" key="6">
    <source>
        <dbReference type="Proteomes" id="UP001202922"/>
    </source>
</evidence>